<feature type="transmembrane region" description="Helical" evidence="1">
    <location>
        <begin position="113"/>
        <end position="131"/>
    </location>
</feature>
<proteinExistence type="predicted"/>
<feature type="transmembrane region" description="Helical" evidence="1">
    <location>
        <begin position="73"/>
        <end position="92"/>
    </location>
</feature>
<dbReference type="InterPro" id="IPR051158">
    <property type="entry name" value="Metallophosphoesterase_sf"/>
</dbReference>
<dbReference type="Gene3D" id="3.60.21.10">
    <property type="match status" value="1"/>
</dbReference>
<dbReference type="InterPro" id="IPR029052">
    <property type="entry name" value="Metallo-depent_PP-like"/>
</dbReference>
<keyword evidence="1" id="KW-0472">Membrane</keyword>
<name>A0ABT0C2G6_9BACT</name>
<keyword evidence="1" id="KW-0812">Transmembrane</keyword>
<dbReference type="Proteomes" id="UP001165444">
    <property type="component" value="Unassembled WGS sequence"/>
</dbReference>
<organism evidence="3 4">
    <name type="scientific">Parabacteroides faecalis</name>
    <dbReference type="NCBI Taxonomy" id="2924040"/>
    <lineage>
        <taxon>Bacteria</taxon>
        <taxon>Pseudomonadati</taxon>
        <taxon>Bacteroidota</taxon>
        <taxon>Bacteroidia</taxon>
        <taxon>Bacteroidales</taxon>
        <taxon>Tannerellaceae</taxon>
        <taxon>Parabacteroides</taxon>
    </lineage>
</organism>
<dbReference type="RefSeq" id="WP_243325528.1">
    <property type="nucleotide sequence ID" value="NZ_JAKZMM010000028.1"/>
</dbReference>
<dbReference type="EMBL" id="JAKZMM010000028">
    <property type="protein sequence ID" value="MCJ2381208.1"/>
    <property type="molecule type" value="Genomic_DNA"/>
</dbReference>
<gene>
    <name evidence="3" type="ORF">MUN53_11385</name>
</gene>
<dbReference type="InterPro" id="IPR004843">
    <property type="entry name" value="Calcineurin-like_PHP"/>
</dbReference>
<evidence type="ECO:0000259" key="2">
    <source>
        <dbReference type="Pfam" id="PF00149"/>
    </source>
</evidence>
<evidence type="ECO:0000256" key="1">
    <source>
        <dbReference type="SAM" id="Phobius"/>
    </source>
</evidence>
<feature type="transmembrane region" description="Helical" evidence="1">
    <location>
        <begin position="34"/>
        <end position="53"/>
    </location>
</feature>
<keyword evidence="4" id="KW-1185">Reference proteome</keyword>
<dbReference type="Pfam" id="PF00149">
    <property type="entry name" value="Metallophos"/>
    <property type="match status" value="1"/>
</dbReference>
<feature type="domain" description="Calcineurin-like phosphoesterase" evidence="2">
    <location>
        <begin position="155"/>
        <end position="316"/>
    </location>
</feature>
<keyword evidence="1" id="KW-1133">Transmembrane helix</keyword>
<dbReference type="PANTHER" id="PTHR31302:SF0">
    <property type="entry name" value="TRANSMEMBRANE PROTEIN WITH METALLOPHOSPHOESTERASE DOMAIN"/>
    <property type="match status" value="1"/>
</dbReference>
<accession>A0ABT0C2G6</accession>
<evidence type="ECO:0000313" key="3">
    <source>
        <dbReference type="EMBL" id="MCJ2381208.1"/>
    </source>
</evidence>
<comment type="caution">
    <text evidence="3">The sequence shown here is derived from an EMBL/GenBank/DDBJ whole genome shotgun (WGS) entry which is preliminary data.</text>
</comment>
<sequence length="373" mass="43390">MKVFIQSIVAQLLLNPYIYWRGHQALPRQKKWQVTYFLLFLFEICLYLFGFFFRKDLPDSVFIPIMNICNTWYIGSIYITLGLLCLEVIRISQRKWKWLPGIIAKHWEESKRILFALFLAGTGILLYKAHLHVTHPIVKHLYIDLPKGSSSRDSLKIVMVSDTHFGEVIGKQQAQNLVRLSNEQQPDLVVFVGDILDYESRFAENDHIEEDMQQLIAPLGVYTIYGNHEYRANRFAKEHWIRKFSTLLKDSVASPDSSFYLIGRDDFIHKQRLPLHQLLAGLDTTKPLIVLDHQPWSFAEMRMNHIDLGLHGHTHNGQLWPYPLLMKLIYECPYGYYSKGGTQHYVSSGFGCAGPAYRVGTYSELIVLHIRFV</sequence>
<evidence type="ECO:0000313" key="4">
    <source>
        <dbReference type="Proteomes" id="UP001165444"/>
    </source>
</evidence>
<dbReference type="SUPFAM" id="SSF56300">
    <property type="entry name" value="Metallo-dependent phosphatases"/>
    <property type="match status" value="1"/>
</dbReference>
<reference evidence="3 4" key="1">
    <citation type="submission" date="2022-03" db="EMBL/GenBank/DDBJ databases">
        <title>Parabacteroides sp. nov. isolated from swine feces.</title>
        <authorList>
            <person name="Bak J.E."/>
        </authorList>
    </citation>
    <scope>NUCLEOTIDE SEQUENCE [LARGE SCALE GENOMIC DNA]</scope>
    <source>
        <strain evidence="3 4">AGMB00274</strain>
    </source>
</reference>
<protein>
    <submittedName>
        <fullName evidence="3">Metallophosphoesterase</fullName>
    </submittedName>
</protein>
<dbReference type="PANTHER" id="PTHR31302">
    <property type="entry name" value="TRANSMEMBRANE PROTEIN WITH METALLOPHOSPHOESTERASE DOMAIN-RELATED"/>
    <property type="match status" value="1"/>
</dbReference>